<evidence type="ECO:0000313" key="1">
    <source>
        <dbReference type="EMBL" id="SCY01705.1"/>
    </source>
</evidence>
<name>A0A1G5CGQ3_9BACT</name>
<reference evidence="1 2" key="1">
    <citation type="submission" date="2016-10" db="EMBL/GenBank/DDBJ databases">
        <authorList>
            <person name="de Groot N.N."/>
        </authorList>
    </citation>
    <scope>NUCLEOTIDE SEQUENCE [LARGE SCALE GENOMIC DNA]</scope>
    <source>
        <strain evidence="1 2">AA1</strain>
    </source>
</reference>
<proteinExistence type="predicted"/>
<protein>
    <recommendedName>
        <fullName evidence="3">Transposase zinc-ribbon domain-containing protein</fullName>
    </recommendedName>
</protein>
<evidence type="ECO:0000313" key="2">
    <source>
        <dbReference type="Proteomes" id="UP000198870"/>
    </source>
</evidence>
<gene>
    <name evidence="1" type="ORF">SAMN05216233_10318</name>
</gene>
<dbReference type="AlphaFoldDB" id="A0A1G5CGQ3"/>
<sequence>METTENTATAINPGTPATFTAADALAAFGPEFLDAGFCQDWVLRRLHPAGVFCPGCGAAIEGDNRLQRFWNGLRLTCPACGKFFTALTGTFLARSQQSFTELVLLAFLLEAGFSNTETARLVRNHPNTVRMWRLKFETLKEVESLIHAH</sequence>
<accession>A0A1G5CGQ3</accession>
<organism evidence="1 2">
    <name type="scientific">Desulfoluna spongiiphila</name>
    <dbReference type="NCBI Taxonomy" id="419481"/>
    <lineage>
        <taxon>Bacteria</taxon>
        <taxon>Pseudomonadati</taxon>
        <taxon>Thermodesulfobacteriota</taxon>
        <taxon>Desulfobacteria</taxon>
        <taxon>Desulfobacterales</taxon>
        <taxon>Desulfolunaceae</taxon>
        <taxon>Desulfoluna</taxon>
    </lineage>
</organism>
<dbReference type="EMBL" id="FMUX01000003">
    <property type="protein sequence ID" value="SCY01705.1"/>
    <property type="molecule type" value="Genomic_DNA"/>
</dbReference>
<dbReference type="OrthoDB" id="5432495at2"/>
<evidence type="ECO:0008006" key="3">
    <source>
        <dbReference type="Google" id="ProtNLM"/>
    </source>
</evidence>
<keyword evidence="2" id="KW-1185">Reference proteome</keyword>
<dbReference type="RefSeq" id="WP_092209062.1">
    <property type="nucleotide sequence ID" value="NZ_FMUX01000003.1"/>
</dbReference>
<dbReference type="STRING" id="419481.SAMN05216233_10318"/>
<dbReference type="Proteomes" id="UP000198870">
    <property type="component" value="Unassembled WGS sequence"/>
</dbReference>